<evidence type="ECO:0000313" key="1">
    <source>
        <dbReference type="EMBL" id="CAG9322344.1"/>
    </source>
</evidence>
<keyword evidence="2" id="KW-1185">Reference proteome</keyword>
<dbReference type="EMBL" id="CAJZBQ010000031">
    <property type="protein sequence ID" value="CAG9322344.1"/>
    <property type="molecule type" value="Genomic_DNA"/>
</dbReference>
<gene>
    <name evidence="1" type="ORF">BSTOLATCC_MIC31369</name>
</gene>
<reference evidence="1" key="1">
    <citation type="submission" date="2021-09" db="EMBL/GenBank/DDBJ databases">
        <authorList>
            <consortium name="AG Swart"/>
            <person name="Singh M."/>
            <person name="Singh A."/>
            <person name="Seah K."/>
            <person name="Emmerich C."/>
        </authorList>
    </citation>
    <scope>NUCLEOTIDE SEQUENCE</scope>
    <source>
        <strain evidence="1">ATCC30299</strain>
    </source>
</reference>
<dbReference type="AlphaFoldDB" id="A0AAU9J550"/>
<accession>A0AAU9J550</accession>
<evidence type="ECO:0000313" key="2">
    <source>
        <dbReference type="Proteomes" id="UP001162131"/>
    </source>
</evidence>
<organism evidence="1 2">
    <name type="scientific">Blepharisma stoltei</name>
    <dbReference type="NCBI Taxonomy" id="1481888"/>
    <lineage>
        <taxon>Eukaryota</taxon>
        <taxon>Sar</taxon>
        <taxon>Alveolata</taxon>
        <taxon>Ciliophora</taxon>
        <taxon>Postciliodesmatophora</taxon>
        <taxon>Heterotrichea</taxon>
        <taxon>Heterotrichida</taxon>
        <taxon>Blepharismidae</taxon>
        <taxon>Blepharisma</taxon>
    </lineage>
</organism>
<protein>
    <submittedName>
        <fullName evidence="1">Uncharacterized protein</fullName>
    </submittedName>
</protein>
<comment type="caution">
    <text evidence="1">The sequence shown here is derived from an EMBL/GenBank/DDBJ whole genome shotgun (WGS) entry which is preliminary data.</text>
</comment>
<dbReference type="Proteomes" id="UP001162131">
    <property type="component" value="Unassembled WGS sequence"/>
</dbReference>
<name>A0AAU9J550_9CILI</name>
<proteinExistence type="predicted"/>
<sequence length="1071" mass="125053">MLRLRLLIQNTRLFSALTPKSGIERAVIDMKLSRSKDLESFLNDMDISKISACQLAYTLKLAVNKSQKGQFESNETKVKLYQIIEKAENSISKLDSNGIVDFCEWLANSHLFKKRFLSIEKKQLLISRITQLLVNKSLDRKQIMSIYEHLPAQGYYIQELEDEVAYITYNPEELSLEEISQIFVANGKYMYSRSTDLFSICMKRIFSLSQTEELDAHYLSKIMESLVCELDNRKYRNQIKMFLKIVENTLPRWKENGLISILKFYKTHRAFDKNLWLRALERIDKMLESGQTLEFAIEIANLLKEDTKTVLIIDKIILNCMKTINSKMFSDSINEVNIRKILDFVKPNIDLETAKLLSSQINRYKFTYIPSFEAFRQASLININIKGKLLPLLNFIPREKFMKNDYSKIENISGIDKIGILNCIVLTKDYKAHGLDRISSIIISSLNNWLLQDDHNVITLCEWMSHREYSTELMRALKPIQPIIYKGLANKEKAEKSVWNLNYFMKFYEADPVAWRLFLTENSNIFSIQGVAEAIKHFGGPFEAINYLLSNYEKKLSPIWIGIAMKKITEISDNAIWNDFLRILNKLDPYDFLNEKSIYTKNDFFYHLNNMKGELSLISDLISGSYKLIKDLPVDFLFDKGNLKVLYLAARLGMLETEVADRVFSNNAFNRENNIWMLLIISLKCSDVEISKVALNKVFNQNMGVNLLTTTIKRYLSYSKNEIIESFIINFLKDYIPKLHTESLFKLLQILNSFSETNKNDHIELWNVLASLTKEFVLKAIGYLTFNELTELISFAGKHLSLDIDYGYILWKNQNISKYMNPERSREKLIEKIRDIGLDAREAVQSVCNKQNDFSSAYLSGTLSCLADLRFEQENWAREVTQNMINFVESKALVFESDREYTNWIYGLVAFRENKSLIMKHIENSKYFDCEQPTFKHFLLADHFQLDPDFKSINIYEEKVKKFWHDFDYFKCFGIDQPLIDHIISSFNKANLEIKAGEYIDGTWAPFYIPSINSAVIPITSPILLYYSNIIRGDFHLHRQHLLKKVNNVIILSKEDTTKNMNLDIRKYLKI</sequence>